<dbReference type="PROSITE" id="PS50071">
    <property type="entry name" value="HOMEOBOX_2"/>
    <property type="match status" value="1"/>
</dbReference>
<evidence type="ECO:0000313" key="14">
    <source>
        <dbReference type="EMBL" id="KAJ7958972.1"/>
    </source>
</evidence>
<dbReference type="InterPro" id="IPR003106">
    <property type="entry name" value="Leu_zip_homeo"/>
</dbReference>
<evidence type="ECO:0000256" key="12">
    <source>
        <dbReference type="SAM" id="MobiDB-lite"/>
    </source>
</evidence>
<dbReference type="Pfam" id="PF00046">
    <property type="entry name" value="Homeodomain"/>
    <property type="match status" value="1"/>
</dbReference>
<dbReference type="GO" id="GO:0005634">
    <property type="term" value="C:nucleus"/>
    <property type="evidence" value="ECO:0007669"/>
    <property type="project" value="UniProtKB-SubCell"/>
</dbReference>
<name>A0AAD7LJA0_QUISA</name>
<keyword evidence="5 10" id="KW-0804">Transcription</keyword>
<accession>A0AAD7LJA0</accession>
<evidence type="ECO:0000256" key="9">
    <source>
        <dbReference type="RuleBase" id="RU000682"/>
    </source>
</evidence>
<organism evidence="14 15">
    <name type="scientific">Quillaja saponaria</name>
    <name type="common">Soap bark tree</name>
    <dbReference type="NCBI Taxonomy" id="32244"/>
    <lineage>
        <taxon>Eukaryota</taxon>
        <taxon>Viridiplantae</taxon>
        <taxon>Streptophyta</taxon>
        <taxon>Embryophyta</taxon>
        <taxon>Tracheophyta</taxon>
        <taxon>Spermatophyta</taxon>
        <taxon>Magnoliopsida</taxon>
        <taxon>eudicotyledons</taxon>
        <taxon>Gunneridae</taxon>
        <taxon>Pentapetalae</taxon>
        <taxon>rosids</taxon>
        <taxon>fabids</taxon>
        <taxon>Fabales</taxon>
        <taxon>Quillajaceae</taxon>
        <taxon>Quillaja</taxon>
    </lineage>
</organism>
<evidence type="ECO:0000256" key="11">
    <source>
        <dbReference type="SAM" id="Coils"/>
    </source>
</evidence>
<dbReference type="EMBL" id="JARAOO010000008">
    <property type="protein sequence ID" value="KAJ7958972.1"/>
    <property type="molecule type" value="Genomic_DNA"/>
</dbReference>
<dbReference type="KEGG" id="qsa:O6P43_019612"/>
<evidence type="ECO:0000256" key="6">
    <source>
        <dbReference type="ARBA" id="ARBA00023242"/>
    </source>
</evidence>
<feature type="region of interest" description="Disordered" evidence="12">
    <location>
        <begin position="154"/>
        <end position="183"/>
    </location>
</feature>
<dbReference type="SUPFAM" id="SSF46689">
    <property type="entry name" value="Homeodomain-like"/>
    <property type="match status" value="1"/>
</dbReference>
<evidence type="ECO:0000256" key="4">
    <source>
        <dbReference type="ARBA" id="ARBA00023155"/>
    </source>
</evidence>
<evidence type="ECO:0000313" key="15">
    <source>
        <dbReference type="Proteomes" id="UP001163823"/>
    </source>
</evidence>
<evidence type="ECO:0000256" key="7">
    <source>
        <dbReference type="ARBA" id="ARBA00025748"/>
    </source>
</evidence>
<comment type="caution">
    <text evidence="14">The sequence shown here is derived from an EMBL/GenBank/DDBJ whole genome shotgun (WGS) entry which is preliminary data.</text>
</comment>
<comment type="subcellular location">
    <subcellularLocation>
        <location evidence="1 8 9">Nucleus</location>
    </subcellularLocation>
</comment>
<dbReference type="FunFam" id="1.10.10.60:FF:000144">
    <property type="entry name" value="homeobox-leucine zipper protein ATHB-6-like"/>
    <property type="match status" value="1"/>
</dbReference>
<sequence>MKRFNSSDSSCALISTCPSQENHGYSKEFQSMLDSLDQEDCSKGTSLISEKKQRLNFEQVEALERNFELENKLNPERKLKLAEELGLQPRQIAIWFQNRRARWKTKQLERDYGLLKANYDALKLDYNNLEQEKKSLAEKLGELKAKLFRGIPESNDSVKEESPISESDNNNNNNREQQSKNKDSLCEKEGVIIYGKFKNGLSDSDLNGIVKEESNMNSEFSFAGSFSCSNPGMNWNWLQLSDSRENTSKGCHQPQFLRMEEQTLFESSSFLSVDQAPTLQWYFPEQ</sequence>
<dbReference type="PROSITE" id="PS00027">
    <property type="entry name" value="HOMEOBOX_1"/>
    <property type="match status" value="1"/>
</dbReference>
<keyword evidence="4 8" id="KW-0371">Homeobox</keyword>
<dbReference type="InterPro" id="IPR009057">
    <property type="entry name" value="Homeodomain-like_sf"/>
</dbReference>
<evidence type="ECO:0000256" key="5">
    <source>
        <dbReference type="ARBA" id="ARBA00023163"/>
    </source>
</evidence>
<evidence type="ECO:0000256" key="3">
    <source>
        <dbReference type="ARBA" id="ARBA00023125"/>
    </source>
</evidence>
<keyword evidence="3 8" id="KW-0238">DNA-binding</keyword>
<dbReference type="PANTHER" id="PTHR24326">
    <property type="entry name" value="HOMEOBOX-LEUCINE ZIPPER PROTEIN"/>
    <property type="match status" value="1"/>
</dbReference>
<dbReference type="GO" id="GO:0045893">
    <property type="term" value="P:positive regulation of DNA-templated transcription"/>
    <property type="evidence" value="ECO:0007669"/>
    <property type="project" value="TreeGrafter"/>
</dbReference>
<feature type="coiled-coil region" evidence="11">
    <location>
        <begin position="112"/>
        <end position="146"/>
    </location>
</feature>
<evidence type="ECO:0000259" key="13">
    <source>
        <dbReference type="PROSITE" id="PS50071"/>
    </source>
</evidence>
<evidence type="ECO:0000256" key="2">
    <source>
        <dbReference type="ARBA" id="ARBA00023015"/>
    </source>
</evidence>
<dbReference type="SMART" id="SM00389">
    <property type="entry name" value="HOX"/>
    <property type="match status" value="1"/>
</dbReference>
<dbReference type="InterPro" id="IPR001356">
    <property type="entry name" value="HD"/>
</dbReference>
<evidence type="ECO:0000256" key="8">
    <source>
        <dbReference type="PROSITE-ProRule" id="PRU00108"/>
    </source>
</evidence>
<dbReference type="InterPro" id="IPR000047">
    <property type="entry name" value="HTH_motif"/>
</dbReference>
<comment type="similarity">
    <text evidence="7 10">Belongs to the HD-ZIP homeobox family. Class I subfamily.</text>
</comment>
<proteinExistence type="inferred from homology"/>
<dbReference type="PRINTS" id="PR00031">
    <property type="entry name" value="HTHREPRESSR"/>
</dbReference>
<dbReference type="AlphaFoldDB" id="A0AAD7LJA0"/>
<comment type="function">
    <text evidence="10">Transcription factor.</text>
</comment>
<dbReference type="Proteomes" id="UP001163823">
    <property type="component" value="Chromosome 8"/>
</dbReference>
<dbReference type="Pfam" id="PF02183">
    <property type="entry name" value="HALZ"/>
    <property type="match status" value="1"/>
</dbReference>
<evidence type="ECO:0000256" key="10">
    <source>
        <dbReference type="RuleBase" id="RU369038"/>
    </source>
</evidence>
<keyword evidence="15" id="KW-1185">Reference proteome</keyword>
<gene>
    <name evidence="14" type="ORF">O6P43_019612</name>
</gene>
<protein>
    <recommendedName>
        <fullName evidence="10">Homeobox-leucine zipper protein</fullName>
    </recommendedName>
    <alternativeName>
        <fullName evidence="10">HD-ZIP protein</fullName>
    </alternativeName>
    <alternativeName>
        <fullName evidence="10">Homeodomain transcription factor</fullName>
    </alternativeName>
</protein>
<dbReference type="PANTHER" id="PTHR24326:SF535">
    <property type="entry name" value="HOMEOBOX-LEUCINE ZIPPER PROTEIN"/>
    <property type="match status" value="1"/>
</dbReference>
<dbReference type="Gene3D" id="1.10.10.60">
    <property type="entry name" value="Homeodomain-like"/>
    <property type="match status" value="1"/>
</dbReference>
<keyword evidence="6 8" id="KW-0539">Nucleus</keyword>
<dbReference type="GO" id="GO:0000976">
    <property type="term" value="F:transcription cis-regulatory region binding"/>
    <property type="evidence" value="ECO:0007669"/>
    <property type="project" value="UniProtKB-ARBA"/>
</dbReference>
<keyword evidence="11" id="KW-0175">Coiled coil</keyword>
<dbReference type="CDD" id="cd00086">
    <property type="entry name" value="homeodomain"/>
    <property type="match status" value="1"/>
</dbReference>
<reference evidence="14" key="1">
    <citation type="journal article" date="2023" name="Science">
        <title>Elucidation of the pathway for biosynthesis of saponin adjuvants from the soapbark tree.</title>
        <authorList>
            <person name="Reed J."/>
            <person name="Orme A."/>
            <person name="El-Demerdash A."/>
            <person name="Owen C."/>
            <person name="Martin L.B.B."/>
            <person name="Misra R.C."/>
            <person name="Kikuchi S."/>
            <person name="Rejzek M."/>
            <person name="Martin A.C."/>
            <person name="Harkess A."/>
            <person name="Leebens-Mack J."/>
            <person name="Louveau T."/>
            <person name="Stephenson M.J."/>
            <person name="Osbourn A."/>
        </authorList>
    </citation>
    <scope>NUCLEOTIDE SEQUENCE</scope>
    <source>
        <strain evidence="14">S10</strain>
    </source>
</reference>
<keyword evidence="2 10" id="KW-0805">Transcription regulation</keyword>
<dbReference type="InterPro" id="IPR017970">
    <property type="entry name" value="Homeobox_CS"/>
</dbReference>
<feature type="domain" description="Homeobox" evidence="13">
    <location>
        <begin position="46"/>
        <end position="106"/>
    </location>
</feature>
<dbReference type="InterPro" id="IPR045224">
    <property type="entry name" value="HDZip_class_I_plant"/>
</dbReference>
<feature type="DNA-binding region" description="Homeobox" evidence="8">
    <location>
        <begin position="48"/>
        <end position="107"/>
    </location>
</feature>
<evidence type="ECO:0000256" key="1">
    <source>
        <dbReference type="ARBA" id="ARBA00004123"/>
    </source>
</evidence>
<dbReference type="GO" id="GO:0000981">
    <property type="term" value="F:DNA-binding transcription factor activity, RNA polymerase II-specific"/>
    <property type="evidence" value="ECO:0007669"/>
    <property type="project" value="UniProtKB-UniRule"/>
</dbReference>